<evidence type="ECO:0000259" key="6">
    <source>
        <dbReference type="Pfam" id="PF06803"/>
    </source>
</evidence>
<dbReference type="GO" id="GO:0012505">
    <property type="term" value="C:endomembrane system"/>
    <property type="evidence" value="ECO:0007669"/>
    <property type="project" value="UniProtKB-SubCell"/>
</dbReference>
<evidence type="ECO:0000256" key="3">
    <source>
        <dbReference type="ARBA" id="ARBA00022989"/>
    </source>
</evidence>
<accession>A0A0H0XM87</accession>
<feature type="transmembrane region" description="Helical" evidence="5">
    <location>
        <begin position="33"/>
        <end position="50"/>
    </location>
</feature>
<keyword evidence="8" id="KW-1185">Reference proteome</keyword>
<dbReference type="Pfam" id="PF06803">
    <property type="entry name" value="DUF1232"/>
    <property type="match status" value="1"/>
</dbReference>
<dbReference type="RefSeq" id="WP_047093539.1">
    <property type="nucleotide sequence ID" value="NZ_LBHU01000002.1"/>
</dbReference>
<organism evidence="7 8">
    <name type="scientific">Aurantiacibacter marinus</name>
    <dbReference type="NCBI Taxonomy" id="874156"/>
    <lineage>
        <taxon>Bacteria</taxon>
        <taxon>Pseudomonadati</taxon>
        <taxon>Pseudomonadota</taxon>
        <taxon>Alphaproteobacteria</taxon>
        <taxon>Sphingomonadales</taxon>
        <taxon>Erythrobacteraceae</taxon>
        <taxon>Aurantiacibacter</taxon>
    </lineage>
</organism>
<evidence type="ECO:0000256" key="4">
    <source>
        <dbReference type="ARBA" id="ARBA00023136"/>
    </source>
</evidence>
<dbReference type="AlphaFoldDB" id="A0A0H0XM87"/>
<protein>
    <submittedName>
        <fullName evidence="7">Membrane protein</fullName>
    </submittedName>
</protein>
<proteinExistence type="predicted"/>
<dbReference type="STRING" id="874156.GCA_001021555_01654"/>
<evidence type="ECO:0000313" key="7">
    <source>
        <dbReference type="EMBL" id="KLI63723.1"/>
    </source>
</evidence>
<dbReference type="OrthoDB" id="9804184at2"/>
<dbReference type="EMBL" id="LBHU01000002">
    <property type="protein sequence ID" value="KLI63723.1"/>
    <property type="molecule type" value="Genomic_DNA"/>
</dbReference>
<evidence type="ECO:0000256" key="2">
    <source>
        <dbReference type="ARBA" id="ARBA00022692"/>
    </source>
</evidence>
<dbReference type="InterPro" id="IPR010652">
    <property type="entry name" value="DUF1232"/>
</dbReference>
<gene>
    <name evidence="7" type="ORF">AAV99_08325</name>
</gene>
<dbReference type="Proteomes" id="UP000053455">
    <property type="component" value="Unassembled WGS sequence"/>
</dbReference>
<reference evidence="7 8" key="1">
    <citation type="submission" date="2015-04" db="EMBL/GenBank/DDBJ databases">
        <title>The draft genome sequence of Erythrobacter marinus HWDM-33.</title>
        <authorList>
            <person name="Zhuang L."/>
            <person name="Liu Y."/>
            <person name="Shao Z."/>
        </authorList>
    </citation>
    <scope>NUCLEOTIDE SEQUENCE [LARGE SCALE GENOMIC DNA]</scope>
    <source>
        <strain evidence="7 8">HWDM-33</strain>
    </source>
</reference>
<evidence type="ECO:0000313" key="8">
    <source>
        <dbReference type="Proteomes" id="UP000053455"/>
    </source>
</evidence>
<sequence>MTWGLQTLKTWAQAVKRDVVALWIAARNRRTPWIARLIAGIVAAYALSPVDLIPDFIPIIGYLDDLIIVPLGIALVVRTIPAELMAEFRAEALERSGRPTSWIAAGAVIIVWLVVIAALVSWIFPKLR</sequence>
<keyword evidence="4 5" id="KW-0472">Membrane</keyword>
<comment type="caution">
    <text evidence="7">The sequence shown here is derived from an EMBL/GenBank/DDBJ whole genome shotgun (WGS) entry which is preliminary data.</text>
</comment>
<evidence type="ECO:0000256" key="1">
    <source>
        <dbReference type="ARBA" id="ARBA00004127"/>
    </source>
</evidence>
<feature type="transmembrane region" description="Helical" evidence="5">
    <location>
        <begin position="101"/>
        <end position="124"/>
    </location>
</feature>
<feature type="domain" description="DUF1232" evidence="6">
    <location>
        <begin position="35"/>
        <end position="71"/>
    </location>
</feature>
<name>A0A0H0XM87_9SPHN</name>
<dbReference type="PATRIC" id="fig|874156.12.peg.1713"/>
<keyword evidence="3 5" id="KW-1133">Transmembrane helix</keyword>
<comment type="subcellular location">
    <subcellularLocation>
        <location evidence="1">Endomembrane system</location>
        <topology evidence="1">Multi-pass membrane protein</topology>
    </subcellularLocation>
</comment>
<evidence type="ECO:0000256" key="5">
    <source>
        <dbReference type="SAM" id="Phobius"/>
    </source>
</evidence>
<keyword evidence="2 5" id="KW-0812">Transmembrane</keyword>
<feature type="transmembrane region" description="Helical" evidence="5">
    <location>
        <begin position="56"/>
        <end position="80"/>
    </location>
</feature>